<dbReference type="Proteomes" id="UP000324222">
    <property type="component" value="Unassembled WGS sequence"/>
</dbReference>
<reference evidence="2 3" key="1">
    <citation type="submission" date="2019-05" db="EMBL/GenBank/DDBJ databases">
        <title>Another draft genome of Portunus trituberculatus and its Hox gene families provides insights of decapod evolution.</title>
        <authorList>
            <person name="Jeong J.-H."/>
            <person name="Song I."/>
            <person name="Kim S."/>
            <person name="Choi T."/>
            <person name="Kim D."/>
            <person name="Ryu S."/>
            <person name="Kim W."/>
        </authorList>
    </citation>
    <scope>NUCLEOTIDE SEQUENCE [LARGE SCALE GENOMIC DNA]</scope>
    <source>
        <tissue evidence="2">Muscle</tissue>
    </source>
</reference>
<dbReference type="EMBL" id="VSRR010078986">
    <property type="protein sequence ID" value="MPC88801.1"/>
    <property type="molecule type" value="Genomic_DNA"/>
</dbReference>
<gene>
    <name evidence="2" type="ORF">E2C01_083722</name>
</gene>
<proteinExistence type="predicted"/>
<keyword evidence="3" id="KW-1185">Reference proteome</keyword>
<protein>
    <submittedName>
        <fullName evidence="2">Uncharacterized protein</fullName>
    </submittedName>
</protein>
<evidence type="ECO:0000313" key="2">
    <source>
        <dbReference type="EMBL" id="MPC88801.1"/>
    </source>
</evidence>
<feature type="compositionally biased region" description="Polar residues" evidence="1">
    <location>
        <begin position="1"/>
        <end position="18"/>
    </location>
</feature>
<accession>A0A5B7IT71</accession>
<evidence type="ECO:0000313" key="3">
    <source>
        <dbReference type="Proteomes" id="UP000324222"/>
    </source>
</evidence>
<feature type="region of interest" description="Disordered" evidence="1">
    <location>
        <begin position="1"/>
        <end position="62"/>
    </location>
</feature>
<organism evidence="2 3">
    <name type="scientific">Portunus trituberculatus</name>
    <name type="common">Swimming crab</name>
    <name type="synonym">Neptunus trituberculatus</name>
    <dbReference type="NCBI Taxonomy" id="210409"/>
    <lineage>
        <taxon>Eukaryota</taxon>
        <taxon>Metazoa</taxon>
        <taxon>Ecdysozoa</taxon>
        <taxon>Arthropoda</taxon>
        <taxon>Crustacea</taxon>
        <taxon>Multicrustacea</taxon>
        <taxon>Malacostraca</taxon>
        <taxon>Eumalacostraca</taxon>
        <taxon>Eucarida</taxon>
        <taxon>Decapoda</taxon>
        <taxon>Pleocyemata</taxon>
        <taxon>Brachyura</taxon>
        <taxon>Eubrachyura</taxon>
        <taxon>Portunoidea</taxon>
        <taxon>Portunidae</taxon>
        <taxon>Portuninae</taxon>
        <taxon>Portunus</taxon>
    </lineage>
</organism>
<sequence length="62" mass="6745">MQADWQSQPHTPAASTTSTHKRLPAQSPHSPCWRLSADIPGVHHPLPGKESGNGSHHALHDR</sequence>
<comment type="caution">
    <text evidence="2">The sequence shown here is derived from an EMBL/GenBank/DDBJ whole genome shotgun (WGS) entry which is preliminary data.</text>
</comment>
<evidence type="ECO:0000256" key="1">
    <source>
        <dbReference type="SAM" id="MobiDB-lite"/>
    </source>
</evidence>
<dbReference type="AlphaFoldDB" id="A0A5B7IT71"/>
<name>A0A5B7IT71_PORTR</name>